<dbReference type="PROSITE" id="PS50885">
    <property type="entry name" value="HAMP"/>
    <property type="match status" value="1"/>
</dbReference>
<dbReference type="CDD" id="cd00075">
    <property type="entry name" value="HATPase"/>
    <property type="match status" value="1"/>
</dbReference>
<dbReference type="InterPro" id="IPR036097">
    <property type="entry name" value="HisK_dim/P_sf"/>
</dbReference>
<dbReference type="InterPro" id="IPR003660">
    <property type="entry name" value="HAMP_dom"/>
</dbReference>
<evidence type="ECO:0000256" key="11">
    <source>
        <dbReference type="SAM" id="Phobius"/>
    </source>
</evidence>
<comment type="catalytic activity">
    <reaction evidence="1">
        <text>ATP + protein L-histidine = ADP + protein N-phospho-L-histidine.</text>
        <dbReference type="EC" id="2.7.13.3"/>
    </reaction>
</comment>
<organism evidence="14 15">
    <name type="scientific">Arcobacter acticola</name>
    <dbReference type="NCBI Taxonomy" id="1849015"/>
    <lineage>
        <taxon>Bacteria</taxon>
        <taxon>Pseudomonadati</taxon>
        <taxon>Campylobacterota</taxon>
        <taxon>Epsilonproteobacteria</taxon>
        <taxon>Campylobacterales</taxon>
        <taxon>Arcobacteraceae</taxon>
        <taxon>Arcobacter</taxon>
    </lineage>
</organism>
<evidence type="ECO:0000256" key="3">
    <source>
        <dbReference type="ARBA" id="ARBA00012438"/>
    </source>
</evidence>
<evidence type="ECO:0000259" key="13">
    <source>
        <dbReference type="PROSITE" id="PS50885"/>
    </source>
</evidence>
<dbReference type="CDD" id="cd00082">
    <property type="entry name" value="HisKA"/>
    <property type="match status" value="1"/>
</dbReference>
<dbReference type="KEGG" id="paco:AACT_0698"/>
<dbReference type="InterPro" id="IPR004358">
    <property type="entry name" value="Sig_transdc_His_kin-like_C"/>
</dbReference>
<keyword evidence="10 11" id="KW-0472">Membrane</keyword>
<dbReference type="Gene3D" id="1.10.287.130">
    <property type="match status" value="1"/>
</dbReference>
<dbReference type="PANTHER" id="PTHR45436:SF5">
    <property type="entry name" value="SENSOR HISTIDINE KINASE TRCS"/>
    <property type="match status" value="1"/>
</dbReference>
<dbReference type="InterPro" id="IPR005467">
    <property type="entry name" value="His_kinase_dom"/>
</dbReference>
<evidence type="ECO:0000313" key="14">
    <source>
        <dbReference type="EMBL" id="QKE27900.1"/>
    </source>
</evidence>
<keyword evidence="7 14" id="KW-0418">Kinase</keyword>
<dbReference type="SMART" id="SM00388">
    <property type="entry name" value="HisKA"/>
    <property type="match status" value="1"/>
</dbReference>
<feature type="domain" description="Histidine kinase" evidence="12">
    <location>
        <begin position="243"/>
        <end position="459"/>
    </location>
</feature>
<keyword evidence="9" id="KW-0902">Two-component regulatory system</keyword>
<dbReference type="SUPFAM" id="SSF158472">
    <property type="entry name" value="HAMP domain-like"/>
    <property type="match status" value="1"/>
</dbReference>
<feature type="transmembrane region" description="Helical" evidence="11">
    <location>
        <begin position="12"/>
        <end position="31"/>
    </location>
</feature>
<dbReference type="SMART" id="SM00387">
    <property type="entry name" value="HATPase_c"/>
    <property type="match status" value="1"/>
</dbReference>
<dbReference type="Proteomes" id="UP000503483">
    <property type="component" value="Chromosome"/>
</dbReference>
<dbReference type="InterPro" id="IPR050428">
    <property type="entry name" value="TCS_sensor_his_kinase"/>
</dbReference>
<evidence type="ECO:0000259" key="12">
    <source>
        <dbReference type="PROSITE" id="PS50109"/>
    </source>
</evidence>
<dbReference type="AlphaFoldDB" id="A0A6M8EBR9"/>
<evidence type="ECO:0000256" key="7">
    <source>
        <dbReference type="ARBA" id="ARBA00022777"/>
    </source>
</evidence>
<feature type="domain" description="HAMP" evidence="13">
    <location>
        <begin position="187"/>
        <end position="235"/>
    </location>
</feature>
<dbReference type="GO" id="GO:0005886">
    <property type="term" value="C:plasma membrane"/>
    <property type="evidence" value="ECO:0007669"/>
    <property type="project" value="TreeGrafter"/>
</dbReference>
<dbReference type="Pfam" id="PF00512">
    <property type="entry name" value="HisKA"/>
    <property type="match status" value="1"/>
</dbReference>
<keyword evidence="6 11" id="KW-0812">Transmembrane</keyword>
<evidence type="ECO:0000313" key="15">
    <source>
        <dbReference type="Proteomes" id="UP000503483"/>
    </source>
</evidence>
<dbReference type="Gene3D" id="3.30.565.10">
    <property type="entry name" value="Histidine kinase-like ATPase, C-terminal domain"/>
    <property type="match status" value="1"/>
</dbReference>
<evidence type="ECO:0000256" key="6">
    <source>
        <dbReference type="ARBA" id="ARBA00022692"/>
    </source>
</evidence>
<evidence type="ECO:0000256" key="1">
    <source>
        <dbReference type="ARBA" id="ARBA00000085"/>
    </source>
</evidence>
<comment type="subcellular location">
    <subcellularLocation>
        <location evidence="2">Membrane</location>
    </subcellularLocation>
</comment>
<evidence type="ECO:0000256" key="8">
    <source>
        <dbReference type="ARBA" id="ARBA00022989"/>
    </source>
</evidence>
<dbReference type="GO" id="GO:0000155">
    <property type="term" value="F:phosphorelay sensor kinase activity"/>
    <property type="evidence" value="ECO:0007669"/>
    <property type="project" value="InterPro"/>
</dbReference>
<gene>
    <name evidence="14" type="ORF">AACT_0698</name>
</gene>
<proteinExistence type="predicted"/>
<evidence type="ECO:0000256" key="5">
    <source>
        <dbReference type="ARBA" id="ARBA00022679"/>
    </source>
</evidence>
<keyword evidence="5" id="KW-0808">Transferase</keyword>
<keyword evidence="15" id="KW-1185">Reference proteome</keyword>
<dbReference type="EMBL" id="CP042652">
    <property type="protein sequence ID" value="QKE27900.1"/>
    <property type="molecule type" value="Genomic_DNA"/>
</dbReference>
<accession>A0A6M8EBR9</accession>
<dbReference type="InterPro" id="IPR003594">
    <property type="entry name" value="HATPase_dom"/>
</dbReference>
<evidence type="ECO:0000256" key="9">
    <source>
        <dbReference type="ARBA" id="ARBA00023012"/>
    </source>
</evidence>
<dbReference type="InterPro" id="IPR003661">
    <property type="entry name" value="HisK_dim/P_dom"/>
</dbReference>
<dbReference type="RefSeq" id="WP_172125019.1">
    <property type="nucleotide sequence ID" value="NZ_CP042652.1"/>
</dbReference>
<name>A0A6M8EBR9_9BACT</name>
<dbReference type="PROSITE" id="PS50109">
    <property type="entry name" value="HIS_KIN"/>
    <property type="match status" value="1"/>
</dbReference>
<evidence type="ECO:0000256" key="10">
    <source>
        <dbReference type="ARBA" id="ARBA00023136"/>
    </source>
</evidence>
<keyword evidence="8 11" id="KW-1133">Transmembrane helix</keyword>
<feature type="transmembrane region" description="Helical" evidence="11">
    <location>
        <begin position="158"/>
        <end position="182"/>
    </location>
</feature>
<protein>
    <recommendedName>
        <fullName evidence="3">histidine kinase</fullName>
        <ecNumber evidence="3">2.7.13.3</ecNumber>
    </recommendedName>
</protein>
<reference evidence="14 15" key="1">
    <citation type="submission" date="2019-08" db="EMBL/GenBank/DDBJ databases">
        <title>Complete genome sequence of Arcobacter acticola.</title>
        <authorList>
            <person name="Miller W."/>
        </authorList>
    </citation>
    <scope>NUCLEOTIDE SEQUENCE [LARGE SCALE GENOMIC DNA]</scope>
    <source>
        <strain evidence="14 15">KCTC 52212</strain>
    </source>
</reference>
<dbReference type="Gene3D" id="6.10.340.10">
    <property type="match status" value="1"/>
</dbReference>
<dbReference type="Pfam" id="PF02518">
    <property type="entry name" value="HATPase_c"/>
    <property type="match status" value="1"/>
</dbReference>
<evidence type="ECO:0000256" key="4">
    <source>
        <dbReference type="ARBA" id="ARBA00022553"/>
    </source>
</evidence>
<sequence>MTSKLSIKKKLLIYSFLIQIIILAIFSFSLYKALEISTLDKLQATLKVIILDVTDDLLEKKVITDIILDAEKEYKFEPLFIRILDNNTHEKLIQTSNFPKNIEHSDQYLNNLEQNTVTFEEQNNYLVSRIKIDFHNEKVVILEIVTTKDILTSTLENVLYILSFILPIVLIFSLIGGNFLIYKSFLPIENILSQLKEINAKDLSARLKSNKNKDEINQLVEEVNSLLKRLELSFEKISQFSSDASHELKTPLTIIRGEIEIALRRERSNEEYKSVLSSSLNEIIIIEKTINDLLFLAKNEKDILIDNQEDIYFDEIIDESINEVKSFAKLNQIEMNFILEDTIEYRGYSNLLKIALKNVLKNAIQFSHKNSQIIVKSYKKGNFFEISVQDFGIGIEKNEQIKIFEKFYRTDKSRNKNSGGTGLGMSILKKIVDIHKGKINIQSKENIGTTLTISFPIENNF</sequence>
<dbReference type="PRINTS" id="PR00344">
    <property type="entry name" value="BCTRLSENSOR"/>
</dbReference>
<dbReference type="FunFam" id="3.30.565.10:FF:000006">
    <property type="entry name" value="Sensor histidine kinase WalK"/>
    <property type="match status" value="1"/>
</dbReference>
<dbReference type="SUPFAM" id="SSF47384">
    <property type="entry name" value="Homodimeric domain of signal transducing histidine kinase"/>
    <property type="match status" value="1"/>
</dbReference>
<dbReference type="InterPro" id="IPR036890">
    <property type="entry name" value="HATPase_C_sf"/>
</dbReference>
<keyword evidence="4" id="KW-0597">Phosphoprotein</keyword>
<evidence type="ECO:0000256" key="2">
    <source>
        <dbReference type="ARBA" id="ARBA00004370"/>
    </source>
</evidence>
<dbReference type="SUPFAM" id="SSF55874">
    <property type="entry name" value="ATPase domain of HSP90 chaperone/DNA topoisomerase II/histidine kinase"/>
    <property type="match status" value="1"/>
</dbReference>
<dbReference type="EC" id="2.7.13.3" evidence="3"/>
<dbReference type="PANTHER" id="PTHR45436">
    <property type="entry name" value="SENSOR HISTIDINE KINASE YKOH"/>
    <property type="match status" value="1"/>
</dbReference>